<evidence type="ECO:0000313" key="4">
    <source>
        <dbReference type="EMBL" id="MBC6996637.1"/>
    </source>
</evidence>
<dbReference type="GO" id="GO:0008897">
    <property type="term" value="F:holo-[acyl-carrier-protein] synthase activity"/>
    <property type="evidence" value="ECO:0007669"/>
    <property type="project" value="InterPro"/>
</dbReference>
<comment type="similarity">
    <text evidence="1">Belongs to the P-Pant transferase superfamily. Gsp/Sfp/HetI/AcpT family.</text>
</comment>
<dbReference type="InterPro" id="IPR008278">
    <property type="entry name" value="4-PPantetheinyl_Trfase_dom"/>
</dbReference>
<dbReference type="GO" id="GO:0005829">
    <property type="term" value="C:cytosol"/>
    <property type="evidence" value="ECO:0007669"/>
    <property type="project" value="TreeGrafter"/>
</dbReference>
<proteinExistence type="inferred from homology"/>
<dbReference type="Pfam" id="PF01648">
    <property type="entry name" value="ACPS"/>
    <property type="match status" value="1"/>
</dbReference>
<keyword evidence="2 4" id="KW-0808">Transferase</keyword>
<evidence type="ECO:0000256" key="2">
    <source>
        <dbReference type="ARBA" id="ARBA00022679"/>
    </source>
</evidence>
<evidence type="ECO:0000256" key="1">
    <source>
        <dbReference type="ARBA" id="ARBA00010990"/>
    </source>
</evidence>
<dbReference type="RefSeq" id="WP_187468641.1">
    <property type="nucleotide sequence ID" value="NZ_JACSIT010000153.1"/>
</dbReference>
<protein>
    <submittedName>
        <fullName evidence="4">4'-phosphopantetheinyl transferase superfamily protein</fullName>
    </submittedName>
</protein>
<reference evidence="4" key="1">
    <citation type="submission" date="2020-08" db="EMBL/GenBank/DDBJ databases">
        <title>Lewinella bacteria from marine environments.</title>
        <authorList>
            <person name="Zhong Y."/>
        </authorList>
    </citation>
    <scope>NUCLEOTIDE SEQUENCE</scope>
    <source>
        <strain evidence="4">KCTC 42187</strain>
    </source>
</reference>
<comment type="caution">
    <text evidence="4">The sequence shown here is derived from an EMBL/GenBank/DDBJ whole genome shotgun (WGS) entry which is preliminary data.</text>
</comment>
<accession>A0A923PTP9</accession>
<evidence type="ECO:0000259" key="3">
    <source>
        <dbReference type="Pfam" id="PF01648"/>
    </source>
</evidence>
<dbReference type="GO" id="GO:0019878">
    <property type="term" value="P:lysine biosynthetic process via aminoadipic acid"/>
    <property type="evidence" value="ECO:0007669"/>
    <property type="project" value="TreeGrafter"/>
</dbReference>
<dbReference type="GO" id="GO:0000287">
    <property type="term" value="F:magnesium ion binding"/>
    <property type="evidence" value="ECO:0007669"/>
    <property type="project" value="InterPro"/>
</dbReference>
<dbReference type="Gene3D" id="3.90.470.20">
    <property type="entry name" value="4'-phosphopantetheinyl transferase domain"/>
    <property type="match status" value="2"/>
</dbReference>
<feature type="domain" description="4'-phosphopantetheinyl transferase" evidence="3">
    <location>
        <begin position="109"/>
        <end position="182"/>
    </location>
</feature>
<dbReference type="AlphaFoldDB" id="A0A923PTP9"/>
<dbReference type="InterPro" id="IPR037143">
    <property type="entry name" value="4-PPantetheinyl_Trfase_dom_sf"/>
</dbReference>
<dbReference type="PANTHER" id="PTHR12215:SF10">
    <property type="entry name" value="L-AMINOADIPATE-SEMIALDEHYDE DEHYDROGENASE-PHOSPHOPANTETHEINYL TRANSFERASE"/>
    <property type="match status" value="1"/>
</dbReference>
<gene>
    <name evidence="4" type="ORF">H9S92_20870</name>
</gene>
<name>A0A923PTP9_9BACT</name>
<dbReference type="Proteomes" id="UP000650081">
    <property type="component" value="Unassembled WGS sequence"/>
</dbReference>
<dbReference type="SUPFAM" id="SSF56214">
    <property type="entry name" value="4'-phosphopantetheinyl transferase"/>
    <property type="match status" value="2"/>
</dbReference>
<evidence type="ECO:0000313" key="5">
    <source>
        <dbReference type="Proteomes" id="UP000650081"/>
    </source>
</evidence>
<sequence length="231" mass="26125">MKSYTVHCGVFGAQFDFSAESIALAVSGLPNTSFRESILRYKRPRQRWMSLLSRQLLLQGLGEENRLVDQKTVWSLTETGRPYLNSFPDFNISHSDKIAVCAISNNQNRVGIDIQVERPIGEHQLKLVLTKAELAWVGDSQAKATYLWSRKEAVSKLLGLGMRINYRNLEALSNQVRLNGNTYFLKSLPIARGYQCTLAADTPFTISVNFYNWLTLNQLQKHSSSLIHSAN</sequence>
<dbReference type="EMBL" id="JACSIT010000153">
    <property type="protein sequence ID" value="MBC6996637.1"/>
    <property type="molecule type" value="Genomic_DNA"/>
</dbReference>
<keyword evidence="5" id="KW-1185">Reference proteome</keyword>
<dbReference type="InterPro" id="IPR050559">
    <property type="entry name" value="P-Pant_transferase_sf"/>
</dbReference>
<dbReference type="PANTHER" id="PTHR12215">
    <property type="entry name" value="PHOSPHOPANTETHEINE TRANSFERASE"/>
    <property type="match status" value="1"/>
</dbReference>
<organism evidence="4 5">
    <name type="scientific">Neolewinella lacunae</name>
    <dbReference type="NCBI Taxonomy" id="1517758"/>
    <lineage>
        <taxon>Bacteria</taxon>
        <taxon>Pseudomonadati</taxon>
        <taxon>Bacteroidota</taxon>
        <taxon>Saprospiria</taxon>
        <taxon>Saprospirales</taxon>
        <taxon>Lewinellaceae</taxon>
        <taxon>Neolewinella</taxon>
    </lineage>
</organism>